<reference evidence="1" key="1">
    <citation type="journal article" date="2014" name="Front. Microbiol.">
        <title>High frequency of phylogenetically diverse reductive dehalogenase-homologous genes in deep subseafloor sedimentary metagenomes.</title>
        <authorList>
            <person name="Kawai M."/>
            <person name="Futagami T."/>
            <person name="Toyoda A."/>
            <person name="Takaki Y."/>
            <person name="Nishi S."/>
            <person name="Hori S."/>
            <person name="Arai W."/>
            <person name="Tsubouchi T."/>
            <person name="Morono Y."/>
            <person name="Uchiyama I."/>
            <person name="Ito T."/>
            <person name="Fujiyama A."/>
            <person name="Inagaki F."/>
            <person name="Takami H."/>
        </authorList>
    </citation>
    <scope>NUCLEOTIDE SEQUENCE</scope>
    <source>
        <strain evidence="1">Expedition CK06-06</strain>
    </source>
</reference>
<dbReference type="AlphaFoldDB" id="X0YI71"/>
<evidence type="ECO:0000313" key="1">
    <source>
        <dbReference type="EMBL" id="GAG48293.1"/>
    </source>
</evidence>
<proteinExistence type="predicted"/>
<comment type="caution">
    <text evidence="1">The sequence shown here is derived from an EMBL/GenBank/DDBJ whole genome shotgun (WGS) entry which is preliminary data.</text>
</comment>
<name>X0YI71_9ZZZZ</name>
<accession>X0YI71</accession>
<gene>
    <name evidence="1" type="ORF">S01H1_80520</name>
</gene>
<protein>
    <submittedName>
        <fullName evidence="1">Uncharacterized protein</fullName>
    </submittedName>
</protein>
<feature type="non-terminal residue" evidence="1">
    <location>
        <position position="83"/>
    </location>
</feature>
<organism evidence="1">
    <name type="scientific">marine sediment metagenome</name>
    <dbReference type="NCBI Taxonomy" id="412755"/>
    <lineage>
        <taxon>unclassified sequences</taxon>
        <taxon>metagenomes</taxon>
        <taxon>ecological metagenomes</taxon>
    </lineage>
</organism>
<sequence length="83" mass="9469">MEQLNKLVESNIIPAENLSVVSLRRFLEAYDITEKGYNITVQWDTRGGEMSVSTELTYDQLVTQEMTPVFINTKNARVSLSLK</sequence>
<dbReference type="EMBL" id="BARS01054382">
    <property type="protein sequence ID" value="GAG48293.1"/>
    <property type="molecule type" value="Genomic_DNA"/>
</dbReference>